<proteinExistence type="predicted"/>
<name>A0ACC2ZUR7_9EURO</name>
<accession>A0ACC2ZUR7</accession>
<dbReference type="Proteomes" id="UP001172386">
    <property type="component" value="Unassembled WGS sequence"/>
</dbReference>
<gene>
    <name evidence="1" type="ORF">H2198_009303</name>
</gene>
<dbReference type="EMBL" id="JAPDRQ010000258">
    <property type="protein sequence ID" value="KAJ9651419.1"/>
    <property type="molecule type" value="Genomic_DNA"/>
</dbReference>
<comment type="caution">
    <text evidence="1">The sequence shown here is derived from an EMBL/GenBank/DDBJ whole genome shotgun (WGS) entry which is preliminary data.</text>
</comment>
<sequence>MEPSDQISRPPRSPDLYFSPIVEKPSLPPQPLSSWVTVPAGLEIQLDDSLNGAEHSDVSYSPTYILSSRKYDSSSAGSALYVPSEVADTRHEARFANTSSIILHASPLVNLLDDSSQLQDNDRDLLPEDKLIDIDTPILEQASFEPFNKTPSDDWLTTIDSFNGQRSHFLEPIKTPLEAETELCLLFTEYESSETDVAYLDAPVRYAFPPPNASTSLVRPQAELVTPLPQPHFRSQIWYSDSSDSSVANSSPKLVSLPSSPINSPIQTLPRDSITIYTHPNQRLGFSKQNTGLSFCSPNSTSPSQDSTALPNIKTLPPLPTGPPPPRPPRPATPDLPSAPEVSVKQGPPIKHVCKFSYKNFMRERLMSLLHTRYLRPRDEMPEYTIVTTPIAKRMAVKAQAQVSADQTQRKVKFKEQKLSMKDFTVTGGHNAAFDGLKGVKEEDTAYRGHSLLSSDHKHSATPTPAASLKLKRAKWKWLM</sequence>
<keyword evidence="2" id="KW-1185">Reference proteome</keyword>
<evidence type="ECO:0000313" key="2">
    <source>
        <dbReference type="Proteomes" id="UP001172386"/>
    </source>
</evidence>
<reference evidence="1" key="1">
    <citation type="submission" date="2022-10" db="EMBL/GenBank/DDBJ databases">
        <title>Culturing micro-colonial fungi from biological soil crusts in the Mojave desert and describing Neophaeococcomyces mojavensis, and introducing the new genera and species Taxawa tesnikishii.</title>
        <authorList>
            <person name="Kurbessoian T."/>
            <person name="Stajich J.E."/>
        </authorList>
    </citation>
    <scope>NUCLEOTIDE SEQUENCE</scope>
    <source>
        <strain evidence="1">JES_112</strain>
    </source>
</reference>
<protein>
    <submittedName>
        <fullName evidence="1">Uncharacterized protein</fullName>
    </submittedName>
</protein>
<organism evidence="1 2">
    <name type="scientific">Neophaeococcomyces mojaviensis</name>
    <dbReference type="NCBI Taxonomy" id="3383035"/>
    <lineage>
        <taxon>Eukaryota</taxon>
        <taxon>Fungi</taxon>
        <taxon>Dikarya</taxon>
        <taxon>Ascomycota</taxon>
        <taxon>Pezizomycotina</taxon>
        <taxon>Eurotiomycetes</taxon>
        <taxon>Chaetothyriomycetidae</taxon>
        <taxon>Chaetothyriales</taxon>
        <taxon>Chaetothyriales incertae sedis</taxon>
        <taxon>Neophaeococcomyces</taxon>
    </lineage>
</organism>
<evidence type="ECO:0000313" key="1">
    <source>
        <dbReference type="EMBL" id="KAJ9651419.1"/>
    </source>
</evidence>